<proteinExistence type="predicted"/>
<keyword evidence="1 3" id="KW-0378">Hydrolase</keyword>
<dbReference type="Pfam" id="PF00561">
    <property type="entry name" value="Abhydrolase_1"/>
    <property type="match status" value="1"/>
</dbReference>
<name>A0A4D7AYP2_9HYPH</name>
<dbReference type="InterPro" id="IPR050266">
    <property type="entry name" value="AB_hydrolase_sf"/>
</dbReference>
<gene>
    <name evidence="3" type="ORF">E8M01_00160</name>
</gene>
<dbReference type="Proteomes" id="UP000298781">
    <property type="component" value="Chromosome"/>
</dbReference>
<reference evidence="3 4" key="1">
    <citation type="submission" date="2019-04" db="EMBL/GenBank/DDBJ databases">
        <title>Phreatobacter aquaticus sp. nov.</title>
        <authorList>
            <person name="Choi A."/>
        </authorList>
    </citation>
    <scope>NUCLEOTIDE SEQUENCE [LARGE SCALE GENOMIC DNA]</scope>
    <source>
        <strain evidence="3 4">KCTC 52518</strain>
    </source>
</reference>
<dbReference type="OrthoDB" id="9804723at2"/>
<dbReference type="InterPro" id="IPR029058">
    <property type="entry name" value="AB_hydrolase_fold"/>
</dbReference>
<dbReference type="AlphaFoldDB" id="A0A4D7AYP2"/>
<dbReference type="EMBL" id="CP039690">
    <property type="protein sequence ID" value="QCI62790.1"/>
    <property type="molecule type" value="Genomic_DNA"/>
</dbReference>
<feature type="domain" description="AB hydrolase-1" evidence="2">
    <location>
        <begin position="102"/>
        <end position="331"/>
    </location>
</feature>
<evidence type="ECO:0000259" key="2">
    <source>
        <dbReference type="Pfam" id="PF00561"/>
    </source>
</evidence>
<keyword evidence="4" id="KW-1185">Reference proteome</keyword>
<dbReference type="PANTHER" id="PTHR43798:SF31">
    <property type="entry name" value="AB HYDROLASE SUPERFAMILY PROTEIN YCLE"/>
    <property type="match status" value="1"/>
</dbReference>
<dbReference type="GO" id="GO:0016787">
    <property type="term" value="F:hydrolase activity"/>
    <property type="evidence" value="ECO:0007669"/>
    <property type="project" value="UniProtKB-KW"/>
</dbReference>
<organism evidence="3 4">
    <name type="scientific">Phreatobacter stygius</name>
    <dbReference type="NCBI Taxonomy" id="1940610"/>
    <lineage>
        <taxon>Bacteria</taxon>
        <taxon>Pseudomonadati</taxon>
        <taxon>Pseudomonadota</taxon>
        <taxon>Alphaproteobacteria</taxon>
        <taxon>Hyphomicrobiales</taxon>
        <taxon>Phreatobacteraceae</taxon>
        <taxon>Phreatobacter</taxon>
    </lineage>
</organism>
<dbReference type="Gene3D" id="3.40.50.1820">
    <property type="entry name" value="alpha/beta hydrolase"/>
    <property type="match status" value="1"/>
</dbReference>
<dbReference type="KEGG" id="pstg:E8M01_00160"/>
<evidence type="ECO:0000313" key="3">
    <source>
        <dbReference type="EMBL" id="QCI62790.1"/>
    </source>
</evidence>
<evidence type="ECO:0000256" key="1">
    <source>
        <dbReference type="ARBA" id="ARBA00022801"/>
    </source>
</evidence>
<dbReference type="InterPro" id="IPR000073">
    <property type="entry name" value="AB_hydrolase_1"/>
</dbReference>
<accession>A0A4D7AYP2</accession>
<evidence type="ECO:0000313" key="4">
    <source>
        <dbReference type="Proteomes" id="UP000298781"/>
    </source>
</evidence>
<dbReference type="PANTHER" id="PTHR43798">
    <property type="entry name" value="MONOACYLGLYCEROL LIPASE"/>
    <property type="match status" value="1"/>
</dbReference>
<dbReference type="SUPFAM" id="SSF53474">
    <property type="entry name" value="alpha/beta-Hydrolases"/>
    <property type="match status" value="1"/>
</dbReference>
<sequence length="348" mass="36428">MALRAAGQGLDHCRDGRAVPILMRQKPAHGPAGSGRPSMTAMTRRATLIAAAAMSASPPGPAALAQGPSVVAAAVQPKLSMAMSADGTALAVQEWGNPAGLPVVLIHGFSQAHLCWLKQVTDPALAAELRLISFDLRGHGLSDKPPGRDAYQPAKVWADDVKAVIAATGAVRPVLVGWSYAGRVMADYLMVHGPDAVSGVNFVNAVTHAALNMQAPAGPVSAGMVAPDLGTQIRQTRAFLSACFAKAPTQEEFETMVAFNAMTPAAIRRNMLGRPTPYEAMFKALKLPVLVTHGRADKAVVPAVGEYTAATIPGAKTSFYDGVGHLPFWEDAPRFNAELLAFVRSARG</sequence>
<protein>
    <submittedName>
        <fullName evidence="3">Alpha/beta hydrolase</fullName>
    </submittedName>
</protein>
<dbReference type="GO" id="GO:0016020">
    <property type="term" value="C:membrane"/>
    <property type="evidence" value="ECO:0007669"/>
    <property type="project" value="TreeGrafter"/>
</dbReference>